<name>A0A1T4QIJ8_9FUSO</name>
<keyword evidence="2" id="KW-1185">Reference proteome</keyword>
<gene>
    <name evidence="1" type="ORF">SAMN02745174_02343</name>
</gene>
<dbReference type="EMBL" id="FUWX01000024">
    <property type="protein sequence ID" value="SKA03620.1"/>
    <property type="molecule type" value="Genomic_DNA"/>
</dbReference>
<protein>
    <submittedName>
        <fullName evidence="1">Uncharacterized protein</fullName>
    </submittedName>
</protein>
<proteinExistence type="predicted"/>
<dbReference type="AlphaFoldDB" id="A0A1T4QIJ8"/>
<sequence length="53" mass="6109">MDGKKKFIIKIIGFIILKGILSDNSYIMGTYEISNKVGENIFNLISLNEYPRR</sequence>
<evidence type="ECO:0000313" key="2">
    <source>
        <dbReference type="Proteomes" id="UP000191153"/>
    </source>
</evidence>
<dbReference type="RefSeq" id="WP_159443637.1">
    <property type="nucleotide sequence ID" value="NZ_FUWX01000024.1"/>
</dbReference>
<evidence type="ECO:0000313" key="1">
    <source>
        <dbReference type="EMBL" id="SKA03620.1"/>
    </source>
</evidence>
<organism evidence="1 2">
    <name type="scientific">Cetobacterium ceti</name>
    <dbReference type="NCBI Taxonomy" id="180163"/>
    <lineage>
        <taxon>Bacteria</taxon>
        <taxon>Fusobacteriati</taxon>
        <taxon>Fusobacteriota</taxon>
        <taxon>Fusobacteriia</taxon>
        <taxon>Fusobacteriales</taxon>
        <taxon>Fusobacteriaceae</taxon>
        <taxon>Cetobacterium</taxon>
    </lineage>
</organism>
<dbReference type="Proteomes" id="UP000191153">
    <property type="component" value="Unassembled WGS sequence"/>
</dbReference>
<accession>A0A1T4QIJ8</accession>
<reference evidence="1 2" key="1">
    <citation type="submission" date="2017-02" db="EMBL/GenBank/DDBJ databases">
        <authorList>
            <person name="Peterson S.W."/>
        </authorList>
    </citation>
    <scope>NUCLEOTIDE SEQUENCE [LARGE SCALE GENOMIC DNA]</scope>
    <source>
        <strain evidence="1 2">ATCC 700028</strain>
    </source>
</reference>